<dbReference type="SUPFAM" id="SSF53448">
    <property type="entry name" value="Nucleotide-diphospho-sugar transferases"/>
    <property type="match status" value="1"/>
</dbReference>
<dbReference type="EMBL" id="RBZW01000032">
    <property type="protein sequence ID" value="THE64543.1"/>
    <property type="molecule type" value="Genomic_DNA"/>
</dbReference>
<evidence type="ECO:0000256" key="1">
    <source>
        <dbReference type="SAM" id="MobiDB-lite"/>
    </source>
</evidence>
<dbReference type="RefSeq" id="WP_141464998.1">
    <property type="nucleotide sequence ID" value="NZ_RBZW01000032.1"/>
</dbReference>
<comment type="caution">
    <text evidence="4">The sequence shown here is derived from an EMBL/GenBank/DDBJ whole genome shotgun (WGS) entry which is preliminary data.</text>
</comment>
<sequence>MYREHTVGVVIPAHDEAGFIGSVLERLPSFVDRAYVVDDGSTDATWDVLMRSADRLNETESAHADRTTGTDGGAALEPRIQPIRHDRNRGVGAAIKTGYMAALDDELDIVTVMAGDDQMDPLVLERLLDPVVEDRADYAKGTRLLSREFHQGMSTWRFVGNTILSVLTKIASGYWKTTDPQNGYTAISGDALEAVDIEGLYEDYGYCNHLLVKLNVQEMRVADVAIPAIYGTEQSGIMYPKYIRKVSLMLLSSFLWRLQARYLVRDFHPLALLYYAGAATAGSGILSGLRTLYTATDRDEQAHLKAASSLLLFALGWLFMLLAMVFDMKHNEDKELRIETTRSDSESVGIDDQPPKFDTR</sequence>
<accession>A0A4S3TMV3</accession>
<feature type="transmembrane region" description="Helical" evidence="2">
    <location>
        <begin position="270"/>
        <end position="289"/>
    </location>
</feature>
<name>A0A4S3TMV3_9EURY</name>
<keyword evidence="5" id="KW-1185">Reference proteome</keyword>
<proteinExistence type="predicted"/>
<dbReference type="InterPro" id="IPR001173">
    <property type="entry name" value="Glyco_trans_2-like"/>
</dbReference>
<keyword evidence="2" id="KW-0812">Transmembrane</keyword>
<dbReference type="GO" id="GO:0016740">
    <property type="term" value="F:transferase activity"/>
    <property type="evidence" value="ECO:0007669"/>
    <property type="project" value="UniProtKB-KW"/>
</dbReference>
<feature type="region of interest" description="Disordered" evidence="1">
    <location>
        <begin position="57"/>
        <end position="76"/>
    </location>
</feature>
<keyword evidence="2" id="KW-0472">Membrane</keyword>
<dbReference type="PANTHER" id="PTHR48090:SF7">
    <property type="entry name" value="RFBJ PROTEIN"/>
    <property type="match status" value="1"/>
</dbReference>
<evidence type="ECO:0000259" key="3">
    <source>
        <dbReference type="Pfam" id="PF00535"/>
    </source>
</evidence>
<protein>
    <submittedName>
        <fullName evidence="4">Glycosyltransferase family 2 protein</fullName>
    </submittedName>
</protein>
<dbReference type="AlphaFoldDB" id="A0A4S3TMV3"/>
<dbReference type="PANTHER" id="PTHR48090">
    <property type="entry name" value="UNDECAPRENYL-PHOSPHATE 4-DEOXY-4-FORMAMIDO-L-ARABINOSE TRANSFERASE-RELATED"/>
    <property type="match status" value="1"/>
</dbReference>
<dbReference type="OrthoDB" id="11098at2157"/>
<reference evidence="4 5" key="1">
    <citation type="submission" date="2018-10" db="EMBL/GenBank/DDBJ databases">
        <title>Natronolimnobius sp. XQ-INN 246 isolated from Inner Mongolia Autonomous Region of China.</title>
        <authorList>
            <person name="Xue Q."/>
        </authorList>
    </citation>
    <scope>NUCLEOTIDE SEQUENCE [LARGE SCALE GENOMIC DNA]</scope>
    <source>
        <strain evidence="4 5">XQ-INN 246</strain>
    </source>
</reference>
<dbReference type="InterPro" id="IPR029044">
    <property type="entry name" value="Nucleotide-diphossugar_trans"/>
</dbReference>
<evidence type="ECO:0000313" key="4">
    <source>
        <dbReference type="EMBL" id="THE64543.1"/>
    </source>
</evidence>
<dbReference type="Gene3D" id="3.90.550.10">
    <property type="entry name" value="Spore Coat Polysaccharide Biosynthesis Protein SpsA, Chain A"/>
    <property type="match status" value="1"/>
</dbReference>
<keyword evidence="2" id="KW-1133">Transmembrane helix</keyword>
<feature type="domain" description="Glycosyltransferase 2-like" evidence="3">
    <location>
        <begin position="9"/>
        <end position="146"/>
    </location>
</feature>
<dbReference type="InterPro" id="IPR050256">
    <property type="entry name" value="Glycosyltransferase_2"/>
</dbReference>
<dbReference type="Pfam" id="PF00535">
    <property type="entry name" value="Glycos_transf_2"/>
    <property type="match status" value="1"/>
</dbReference>
<feature type="transmembrane region" description="Helical" evidence="2">
    <location>
        <begin position="309"/>
        <end position="328"/>
    </location>
</feature>
<evidence type="ECO:0000256" key="2">
    <source>
        <dbReference type="SAM" id="Phobius"/>
    </source>
</evidence>
<dbReference type="CDD" id="cd04179">
    <property type="entry name" value="DPM_DPG-synthase_like"/>
    <property type="match status" value="1"/>
</dbReference>
<feature type="compositionally biased region" description="Basic and acidic residues" evidence="1">
    <location>
        <begin position="57"/>
        <end position="68"/>
    </location>
</feature>
<evidence type="ECO:0000313" key="5">
    <source>
        <dbReference type="Proteomes" id="UP000318864"/>
    </source>
</evidence>
<organism evidence="4 5">
    <name type="scientific">Salinadaptatus halalkaliphilus</name>
    <dbReference type="NCBI Taxonomy" id="2419781"/>
    <lineage>
        <taxon>Archaea</taxon>
        <taxon>Methanobacteriati</taxon>
        <taxon>Methanobacteriota</taxon>
        <taxon>Stenosarchaea group</taxon>
        <taxon>Halobacteria</taxon>
        <taxon>Halobacteriales</taxon>
        <taxon>Natrialbaceae</taxon>
        <taxon>Salinadaptatus</taxon>
    </lineage>
</organism>
<gene>
    <name evidence="4" type="ORF">D8Y22_12355</name>
</gene>
<dbReference type="Proteomes" id="UP000318864">
    <property type="component" value="Unassembled WGS sequence"/>
</dbReference>
<keyword evidence="4" id="KW-0808">Transferase</keyword>
<feature type="region of interest" description="Disordered" evidence="1">
    <location>
        <begin position="338"/>
        <end position="360"/>
    </location>
</feature>